<evidence type="ECO:0000313" key="1">
    <source>
        <dbReference type="EMBL" id="KKM05024.1"/>
    </source>
</evidence>
<sequence length="79" mass="9054">MQGHCALRVELSILIMNKKKKVLIIGNNRELNIVSEKIFKRGGFETIVCCDENEARKVHTFEGDGIGCIFYPKKQKKMI</sequence>
<protein>
    <recommendedName>
        <fullName evidence="2">RCK N-terminal domain-containing protein</fullName>
    </recommendedName>
</protein>
<name>A0A0F9H1W1_9ZZZZ</name>
<proteinExistence type="predicted"/>
<evidence type="ECO:0008006" key="2">
    <source>
        <dbReference type="Google" id="ProtNLM"/>
    </source>
</evidence>
<accession>A0A0F9H1W1</accession>
<organism evidence="1">
    <name type="scientific">marine sediment metagenome</name>
    <dbReference type="NCBI Taxonomy" id="412755"/>
    <lineage>
        <taxon>unclassified sequences</taxon>
        <taxon>metagenomes</taxon>
        <taxon>ecological metagenomes</taxon>
    </lineage>
</organism>
<dbReference type="AlphaFoldDB" id="A0A0F9H1W1"/>
<dbReference type="EMBL" id="LAZR01016320">
    <property type="protein sequence ID" value="KKM05024.1"/>
    <property type="molecule type" value="Genomic_DNA"/>
</dbReference>
<comment type="caution">
    <text evidence="1">The sequence shown here is derived from an EMBL/GenBank/DDBJ whole genome shotgun (WGS) entry which is preliminary data.</text>
</comment>
<reference evidence="1" key="1">
    <citation type="journal article" date="2015" name="Nature">
        <title>Complex archaea that bridge the gap between prokaryotes and eukaryotes.</title>
        <authorList>
            <person name="Spang A."/>
            <person name="Saw J.H."/>
            <person name="Jorgensen S.L."/>
            <person name="Zaremba-Niedzwiedzka K."/>
            <person name="Martijn J."/>
            <person name="Lind A.E."/>
            <person name="van Eijk R."/>
            <person name="Schleper C."/>
            <person name="Guy L."/>
            <person name="Ettema T.J."/>
        </authorList>
    </citation>
    <scope>NUCLEOTIDE SEQUENCE</scope>
</reference>
<gene>
    <name evidence="1" type="ORF">LCGC14_1758280</name>
</gene>